<reference evidence="2" key="1">
    <citation type="submission" date="2023-07" db="EMBL/GenBank/DDBJ databases">
        <title>A chromosome-level genome assembly of Lolium multiflorum.</title>
        <authorList>
            <person name="Chen Y."/>
            <person name="Copetti D."/>
            <person name="Kolliker R."/>
            <person name="Studer B."/>
        </authorList>
    </citation>
    <scope>NUCLEOTIDE SEQUENCE</scope>
    <source>
        <strain evidence="2">02402/16</strain>
        <tissue evidence="2">Leaf</tissue>
    </source>
</reference>
<feature type="region of interest" description="Disordered" evidence="1">
    <location>
        <begin position="1"/>
        <end position="40"/>
    </location>
</feature>
<dbReference type="PANTHER" id="PTHR33087">
    <property type="entry name" value="OS07G0539200 PROTEIN"/>
    <property type="match status" value="1"/>
</dbReference>
<comment type="caution">
    <text evidence="2">The sequence shown here is derived from an EMBL/GenBank/DDBJ whole genome shotgun (WGS) entry which is preliminary data.</text>
</comment>
<evidence type="ECO:0000313" key="2">
    <source>
        <dbReference type="EMBL" id="KAK1650861.1"/>
    </source>
</evidence>
<feature type="region of interest" description="Disordered" evidence="1">
    <location>
        <begin position="52"/>
        <end position="117"/>
    </location>
</feature>
<sequence>MLSAPRSTQAGAATRNRAAPAPALPILPEAGYGAPPQVGLELHFGSITPEVAAASARRSQRREIRAAGLTPAPPSRDPAVPASSSPATYRSTSTDLTSGAYPEAASTSAQGVGQTGHIGRNCTTKRVPAGANPPPPPPPPRFVGPRQANACAWPALGGPAAPRMVLSPGHPSNRPDEVFSISISMPAMERAATEMRRTHLTIIIPGPRLNISTRSLAKALQDELNFDWEDIQVSASYPYDFLVRFTHPWQRDTALELGSVPLRRGKMALTTWSPTARGWPQTWRFYCRVALENLPLNTWEDEDTVKAVLDGGCELNRIEQRSVLQDNTAALFTWV</sequence>
<gene>
    <name evidence="2" type="ORF">QYE76_068666</name>
</gene>
<dbReference type="AlphaFoldDB" id="A0AAD8SG87"/>
<evidence type="ECO:0000313" key="3">
    <source>
        <dbReference type="Proteomes" id="UP001231189"/>
    </source>
</evidence>
<accession>A0AAD8SG87</accession>
<dbReference type="InterPro" id="IPR053253">
    <property type="entry name" value="Sex_diff_modulator"/>
</dbReference>
<dbReference type="Proteomes" id="UP001231189">
    <property type="component" value="Unassembled WGS sequence"/>
</dbReference>
<dbReference type="EMBL" id="JAUUTY010000004">
    <property type="protein sequence ID" value="KAK1650861.1"/>
    <property type="molecule type" value="Genomic_DNA"/>
</dbReference>
<organism evidence="2 3">
    <name type="scientific">Lolium multiflorum</name>
    <name type="common">Italian ryegrass</name>
    <name type="synonym">Lolium perenne subsp. multiflorum</name>
    <dbReference type="NCBI Taxonomy" id="4521"/>
    <lineage>
        <taxon>Eukaryota</taxon>
        <taxon>Viridiplantae</taxon>
        <taxon>Streptophyta</taxon>
        <taxon>Embryophyta</taxon>
        <taxon>Tracheophyta</taxon>
        <taxon>Spermatophyta</taxon>
        <taxon>Magnoliopsida</taxon>
        <taxon>Liliopsida</taxon>
        <taxon>Poales</taxon>
        <taxon>Poaceae</taxon>
        <taxon>BOP clade</taxon>
        <taxon>Pooideae</taxon>
        <taxon>Poodae</taxon>
        <taxon>Poeae</taxon>
        <taxon>Poeae Chloroplast Group 2 (Poeae type)</taxon>
        <taxon>Loliodinae</taxon>
        <taxon>Loliinae</taxon>
        <taxon>Lolium</taxon>
    </lineage>
</organism>
<name>A0AAD8SG87_LOLMU</name>
<keyword evidence="3" id="KW-1185">Reference proteome</keyword>
<feature type="compositionally biased region" description="Low complexity" evidence="1">
    <location>
        <begin position="10"/>
        <end position="31"/>
    </location>
</feature>
<proteinExistence type="predicted"/>
<dbReference type="PANTHER" id="PTHR33087:SF21">
    <property type="entry name" value="OS03G0782100 PROTEIN"/>
    <property type="match status" value="1"/>
</dbReference>
<feature type="compositionally biased region" description="Polar residues" evidence="1">
    <location>
        <begin position="82"/>
        <end position="97"/>
    </location>
</feature>
<protein>
    <submittedName>
        <fullName evidence="2">Uncharacterized protein</fullName>
    </submittedName>
</protein>
<evidence type="ECO:0000256" key="1">
    <source>
        <dbReference type="SAM" id="MobiDB-lite"/>
    </source>
</evidence>